<evidence type="ECO:0000313" key="10">
    <source>
        <dbReference type="Proteomes" id="UP001186944"/>
    </source>
</evidence>
<dbReference type="InterPro" id="IPR006585">
    <property type="entry name" value="FTP1"/>
</dbReference>
<name>A0AA89C6M9_PINIB</name>
<evidence type="ECO:0000313" key="9">
    <source>
        <dbReference type="EMBL" id="KAK3108550.1"/>
    </source>
</evidence>
<dbReference type="SMART" id="SM00607">
    <property type="entry name" value="FTP"/>
    <property type="match status" value="1"/>
</dbReference>
<feature type="non-terminal residue" evidence="9">
    <location>
        <position position="1"/>
    </location>
</feature>
<evidence type="ECO:0000256" key="3">
    <source>
        <dbReference type="ARBA" id="ARBA00011233"/>
    </source>
</evidence>
<dbReference type="AlphaFoldDB" id="A0AA89C6M9"/>
<dbReference type="InterPro" id="IPR051941">
    <property type="entry name" value="BG_Antigen-Binding_Lectin"/>
</dbReference>
<evidence type="ECO:0000256" key="6">
    <source>
        <dbReference type="ARBA" id="ARBA00022837"/>
    </source>
</evidence>
<feature type="domain" description="Fucolectin tachylectin-4 pentraxin-1" evidence="8">
    <location>
        <begin position="1"/>
        <end position="148"/>
    </location>
</feature>
<evidence type="ECO:0000259" key="8">
    <source>
        <dbReference type="SMART" id="SM00607"/>
    </source>
</evidence>
<reference evidence="9" key="1">
    <citation type="submission" date="2019-08" db="EMBL/GenBank/DDBJ databases">
        <title>The improved chromosome-level genome for the pearl oyster Pinctada fucata martensii using PacBio sequencing and Hi-C.</title>
        <authorList>
            <person name="Zheng Z."/>
        </authorList>
    </citation>
    <scope>NUCLEOTIDE SEQUENCE</scope>
    <source>
        <strain evidence="9">ZZ-2019</strain>
        <tissue evidence="9">Adductor muscle</tissue>
    </source>
</reference>
<dbReference type="InterPro" id="IPR008979">
    <property type="entry name" value="Galactose-bd-like_sf"/>
</dbReference>
<dbReference type="PANTHER" id="PTHR45713">
    <property type="entry name" value="FTP DOMAIN-CONTAINING PROTEIN"/>
    <property type="match status" value="1"/>
</dbReference>
<dbReference type="EMBL" id="VSWD01000001">
    <property type="protein sequence ID" value="KAK3108550.1"/>
    <property type="molecule type" value="Genomic_DNA"/>
</dbReference>
<dbReference type="SUPFAM" id="SSF49785">
    <property type="entry name" value="Galactose-binding domain-like"/>
    <property type="match status" value="1"/>
</dbReference>
<dbReference type="GO" id="GO:0046872">
    <property type="term" value="F:metal ion binding"/>
    <property type="evidence" value="ECO:0007669"/>
    <property type="project" value="UniProtKB-KW"/>
</dbReference>
<keyword evidence="7" id="KW-1015">Disulfide bond</keyword>
<keyword evidence="6" id="KW-0106">Calcium</keyword>
<comment type="caution">
    <text evidence="9">The sequence shown here is derived from an EMBL/GenBank/DDBJ whole genome shotgun (WGS) entry which is preliminary data.</text>
</comment>
<dbReference type="PANTHER" id="PTHR45713:SF6">
    <property type="entry name" value="F5_8 TYPE C DOMAIN-CONTAINING PROTEIN"/>
    <property type="match status" value="1"/>
</dbReference>
<dbReference type="Proteomes" id="UP001186944">
    <property type="component" value="Unassembled WGS sequence"/>
</dbReference>
<proteinExistence type="inferred from homology"/>
<sequence length="149" mass="16710">IRNLALRKETFQSGTYRYNEYHYDINGTSDKAVDGDSSADFYLLSCAHTVESNTPYWYVDLGNEHRIQHVEITNRGDCCAERLHDVEVSVAGPNKEFNMICGSFKGPGTTSQIVVIDCPYGMKGRYVKLQIVEGTENSLTLCEVKVMGL</sequence>
<keyword evidence="5" id="KW-0430">Lectin</keyword>
<dbReference type="Pfam" id="PF22633">
    <property type="entry name" value="F5_F8_type_C_2"/>
    <property type="match status" value="1"/>
</dbReference>
<comment type="subunit">
    <text evidence="3">Homotrimer.</text>
</comment>
<evidence type="ECO:0000256" key="1">
    <source>
        <dbReference type="ARBA" id="ARBA00002219"/>
    </source>
</evidence>
<protein>
    <recommendedName>
        <fullName evidence="8">Fucolectin tachylectin-4 pentraxin-1 domain-containing protein</fullName>
    </recommendedName>
</protein>
<comment type="similarity">
    <text evidence="2">Belongs to the fucolectin family.</text>
</comment>
<evidence type="ECO:0000256" key="5">
    <source>
        <dbReference type="ARBA" id="ARBA00022734"/>
    </source>
</evidence>
<accession>A0AA89C6M9</accession>
<dbReference type="GO" id="GO:0001868">
    <property type="term" value="P:regulation of complement activation, lectin pathway"/>
    <property type="evidence" value="ECO:0007669"/>
    <property type="project" value="UniProtKB-ARBA"/>
</dbReference>
<evidence type="ECO:0000256" key="7">
    <source>
        <dbReference type="ARBA" id="ARBA00023157"/>
    </source>
</evidence>
<dbReference type="Gene3D" id="2.60.120.260">
    <property type="entry name" value="Galactose-binding domain-like"/>
    <property type="match status" value="1"/>
</dbReference>
<keyword evidence="10" id="KW-1185">Reference proteome</keyword>
<organism evidence="9 10">
    <name type="scientific">Pinctada imbricata</name>
    <name type="common">Atlantic pearl-oyster</name>
    <name type="synonym">Pinctada martensii</name>
    <dbReference type="NCBI Taxonomy" id="66713"/>
    <lineage>
        <taxon>Eukaryota</taxon>
        <taxon>Metazoa</taxon>
        <taxon>Spiralia</taxon>
        <taxon>Lophotrochozoa</taxon>
        <taxon>Mollusca</taxon>
        <taxon>Bivalvia</taxon>
        <taxon>Autobranchia</taxon>
        <taxon>Pteriomorphia</taxon>
        <taxon>Pterioida</taxon>
        <taxon>Pterioidea</taxon>
        <taxon>Pteriidae</taxon>
        <taxon>Pinctada</taxon>
    </lineage>
</organism>
<gene>
    <name evidence="9" type="ORF">FSP39_010471</name>
</gene>
<dbReference type="GO" id="GO:0042806">
    <property type="term" value="F:fucose binding"/>
    <property type="evidence" value="ECO:0007669"/>
    <property type="project" value="UniProtKB-ARBA"/>
</dbReference>
<comment type="function">
    <text evidence="1">Acts as a defensive agent. Recognizes blood group fucosylated oligosaccharides including A, B, H and Lewis B-type antigens. Does not recognize Lewis A antigen and has low affinity for monovalent haptens.</text>
</comment>
<evidence type="ECO:0000256" key="2">
    <source>
        <dbReference type="ARBA" id="ARBA00010147"/>
    </source>
</evidence>
<keyword evidence="4" id="KW-0479">Metal-binding</keyword>
<evidence type="ECO:0000256" key="4">
    <source>
        <dbReference type="ARBA" id="ARBA00022723"/>
    </source>
</evidence>
<dbReference type="GO" id="GO:0010185">
    <property type="term" value="P:regulation of cellular defense response"/>
    <property type="evidence" value="ECO:0007669"/>
    <property type="project" value="UniProtKB-ARBA"/>
</dbReference>